<feature type="domain" description="ABC transporter" evidence="2">
    <location>
        <begin position="41"/>
        <end position="136"/>
    </location>
</feature>
<evidence type="ECO:0000313" key="3">
    <source>
        <dbReference type="EMBL" id="EQD80341.1"/>
    </source>
</evidence>
<dbReference type="Gene3D" id="3.40.50.300">
    <property type="entry name" value="P-loop containing nucleotide triphosphate hydrolases"/>
    <property type="match status" value="1"/>
</dbReference>
<accession>T1C4C2</accession>
<dbReference type="Pfam" id="PF00005">
    <property type="entry name" value="ABC_tran"/>
    <property type="match status" value="1"/>
</dbReference>
<dbReference type="EMBL" id="AUZX01000751">
    <property type="protein sequence ID" value="EQD80341.1"/>
    <property type="molecule type" value="Genomic_DNA"/>
</dbReference>
<feature type="compositionally biased region" description="Polar residues" evidence="1">
    <location>
        <begin position="156"/>
        <end position="165"/>
    </location>
</feature>
<evidence type="ECO:0000256" key="1">
    <source>
        <dbReference type="SAM" id="MobiDB-lite"/>
    </source>
</evidence>
<sequence length="165" mass="17648">PIASLGFAVKGKQPGVCTLDPAYEIENLWKRYPGGVIASSGLNFTVACGEIFGVLGPNGAGKSTLVRQMVGLTRPTSGTVRLFGTTVHPHDLHLRRNVSFLAQSPLALLDLTIAEAVAYTGMLRGLSSATAWRQAQRARRGDRHRGPLRPRDRSTSRVGSTASQV</sequence>
<dbReference type="AlphaFoldDB" id="T1C4C2"/>
<reference evidence="3" key="2">
    <citation type="journal article" date="2014" name="ISME J.">
        <title>Microbial stratification in low pH oxic and suboxic macroscopic growths along an acid mine drainage.</title>
        <authorList>
            <person name="Mendez-Garcia C."/>
            <person name="Mesa V."/>
            <person name="Sprenger R.R."/>
            <person name="Richter M."/>
            <person name="Diez M.S."/>
            <person name="Solano J."/>
            <person name="Bargiela R."/>
            <person name="Golyshina O.V."/>
            <person name="Manteca A."/>
            <person name="Ramos J.L."/>
            <person name="Gallego J.R."/>
            <person name="Llorente I."/>
            <person name="Martins Dos Santos V.A."/>
            <person name="Jensen O.N."/>
            <person name="Pelaez A.I."/>
            <person name="Sanchez J."/>
            <person name="Ferrer M."/>
        </authorList>
    </citation>
    <scope>NUCLEOTIDE SEQUENCE</scope>
</reference>
<feature type="non-terminal residue" evidence="3">
    <location>
        <position position="165"/>
    </location>
</feature>
<organism evidence="3">
    <name type="scientific">mine drainage metagenome</name>
    <dbReference type="NCBI Taxonomy" id="410659"/>
    <lineage>
        <taxon>unclassified sequences</taxon>
        <taxon>metagenomes</taxon>
        <taxon>ecological metagenomes</taxon>
    </lineage>
</organism>
<dbReference type="GO" id="GO:0016887">
    <property type="term" value="F:ATP hydrolysis activity"/>
    <property type="evidence" value="ECO:0007669"/>
    <property type="project" value="InterPro"/>
</dbReference>
<dbReference type="PANTHER" id="PTHR43038">
    <property type="entry name" value="ATP-BINDING CASSETTE, SUB-FAMILY H, MEMBER 1"/>
    <property type="match status" value="1"/>
</dbReference>
<keyword evidence="3" id="KW-0547">Nucleotide-binding</keyword>
<dbReference type="InterPro" id="IPR027417">
    <property type="entry name" value="P-loop_NTPase"/>
</dbReference>
<keyword evidence="3" id="KW-0067">ATP-binding</keyword>
<dbReference type="InterPro" id="IPR003439">
    <property type="entry name" value="ABC_transporter-like_ATP-bd"/>
</dbReference>
<dbReference type="GO" id="GO:0005524">
    <property type="term" value="F:ATP binding"/>
    <property type="evidence" value="ECO:0007669"/>
    <property type="project" value="UniProtKB-KW"/>
</dbReference>
<comment type="caution">
    <text evidence="3">The sequence shown here is derived from an EMBL/GenBank/DDBJ whole genome shotgun (WGS) entry which is preliminary data.</text>
</comment>
<feature type="non-terminal residue" evidence="3">
    <location>
        <position position="1"/>
    </location>
</feature>
<feature type="region of interest" description="Disordered" evidence="1">
    <location>
        <begin position="136"/>
        <end position="165"/>
    </location>
</feature>
<reference evidence="3" key="1">
    <citation type="submission" date="2013-08" db="EMBL/GenBank/DDBJ databases">
        <authorList>
            <person name="Mendez C."/>
            <person name="Richter M."/>
            <person name="Ferrer M."/>
            <person name="Sanchez J."/>
        </authorList>
    </citation>
    <scope>NUCLEOTIDE SEQUENCE</scope>
</reference>
<dbReference type="SUPFAM" id="SSF52540">
    <property type="entry name" value="P-loop containing nucleoside triphosphate hydrolases"/>
    <property type="match status" value="1"/>
</dbReference>
<proteinExistence type="predicted"/>
<dbReference type="PANTHER" id="PTHR43038:SF8">
    <property type="entry name" value="ABC-TYPE MULTIDRUG TRANSPORT SYSTEM, ATPASE COMPONENT"/>
    <property type="match status" value="1"/>
</dbReference>
<feature type="compositionally biased region" description="Basic residues" evidence="1">
    <location>
        <begin position="136"/>
        <end position="148"/>
    </location>
</feature>
<protein>
    <submittedName>
        <fullName evidence="3">ABC transporter ATP-binding protein</fullName>
    </submittedName>
</protein>
<name>T1C4C2_9ZZZZ</name>
<gene>
    <name evidence="3" type="ORF">B1A_00990</name>
</gene>
<evidence type="ECO:0000259" key="2">
    <source>
        <dbReference type="Pfam" id="PF00005"/>
    </source>
</evidence>